<evidence type="ECO:0000256" key="12">
    <source>
        <dbReference type="SAM" id="MobiDB-lite"/>
    </source>
</evidence>
<evidence type="ECO:0000256" key="7">
    <source>
        <dbReference type="ARBA" id="ARBA00022801"/>
    </source>
</evidence>
<dbReference type="GO" id="GO:0046872">
    <property type="term" value="F:metal ion binding"/>
    <property type="evidence" value="ECO:0007669"/>
    <property type="project" value="UniProtKB-KW"/>
</dbReference>
<comment type="cofactor">
    <cofactor evidence="1">
        <name>Zn(2+)</name>
        <dbReference type="ChEBI" id="CHEBI:29105"/>
    </cofactor>
</comment>
<comment type="similarity">
    <text evidence="3">Belongs to the peptidase M50B family.</text>
</comment>
<dbReference type="GO" id="GO:0006508">
    <property type="term" value="P:proteolysis"/>
    <property type="evidence" value="ECO:0007669"/>
    <property type="project" value="UniProtKB-KW"/>
</dbReference>
<feature type="transmembrane region" description="Helical" evidence="13">
    <location>
        <begin position="225"/>
        <end position="247"/>
    </location>
</feature>
<dbReference type="PANTHER" id="PTHR39188:SF3">
    <property type="entry name" value="STAGE IV SPORULATION PROTEIN FB"/>
    <property type="match status" value="1"/>
</dbReference>
<keyword evidence="6" id="KW-0479">Metal-binding</keyword>
<evidence type="ECO:0000256" key="8">
    <source>
        <dbReference type="ARBA" id="ARBA00022833"/>
    </source>
</evidence>
<feature type="transmembrane region" description="Helical" evidence="13">
    <location>
        <begin position="182"/>
        <end position="204"/>
    </location>
</feature>
<evidence type="ECO:0000256" key="11">
    <source>
        <dbReference type="ARBA" id="ARBA00023136"/>
    </source>
</evidence>
<dbReference type="EMBL" id="HBFQ01061145">
    <property type="protein sequence ID" value="CAD8868940.1"/>
    <property type="molecule type" value="Transcribed_RNA"/>
</dbReference>
<dbReference type="GO" id="GO:0008237">
    <property type="term" value="F:metallopeptidase activity"/>
    <property type="evidence" value="ECO:0007669"/>
    <property type="project" value="UniProtKB-KW"/>
</dbReference>
<evidence type="ECO:0000256" key="3">
    <source>
        <dbReference type="ARBA" id="ARBA00007931"/>
    </source>
</evidence>
<reference evidence="15" key="1">
    <citation type="submission" date="2021-01" db="EMBL/GenBank/DDBJ databases">
        <authorList>
            <person name="Corre E."/>
            <person name="Pelletier E."/>
            <person name="Niang G."/>
            <person name="Scheremetjew M."/>
            <person name="Finn R."/>
            <person name="Kale V."/>
            <person name="Holt S."/>
            <person name="Cochrane G."/>
            <person name="Meng A."/>
            <person name="Brown T."/>
            <person name="Cohen L."/>
        </authorList>
    </citation>
    <scope>NUCLEOTIDE SEQUENCE</scope>
</reference>
<protein>
    <recommendedName>
        <fullName evidence="14">Peptidase M50 domain-containing protein</fullName>
    </recommendedName>
</protein>
<name>A0A7S1AYC8_NOCSC</name>
<keyword evidence="5 13" id="KW-0812">Transmembrane</keyword>
<evidence type="ECO:0000256" key="1">
    <source>
        <dbReference type="ARBA" id="ARBA00001947"/>
    </source>
</evidence>
<feature type="compositionally biased region" description="Low complexity" evidence="12">
    <location>
        <begin position="350"/>
        <end position="366"/>
    </location>
</feature>
<evidence type="ECO:0000256" key="4">
    <source>
        <dbReference type="ARBA" id="ARBA00022670"/>
    </source>
</evidence>
<feature type="domain" description="Peptidase M50" evidence="14">
    <location>
        <begin position="65"/>
        <end position="212"/>
    </location>
</feature>
<evidence type="ECO:0000256" key="6">
    <source>
        <dbReference type="ARBA" id="ARBA00022723"/>
    </source>
</evidence>
<keyword evidence="9 13" id="KW-1133">Transmembrane helix</keyword>
<keyword evidence="7" id="KW-0378">Hydrolase</keyword>
<evidence type="ECO:0000256" key="5">
    <source>
        <dbReference type="ARBA" id="ARBA00022692"/>
    </source>
</evidence>
<gene>
    <name evidence="15" type="ORF">NSCI0253_LOCUS43296</name>
</gene>
<dbReference type="Pfam" id="PF02163">
    <property type="entry name" value="Peptidase_M50"/>
    <property type="match status" value="1"/>
</dbReference>
<keyword evidence="8" id="KW-0862">Zinc</keyword>
<evidence type="ECO:0000313" key="15">
    <source>
        <dbReference type="EMBL" id="CAD8868940.1"/>
    </source>
</evidence>
<keyword evidence="4" id="KW-0645">Protease</keyword>
<feature type="region of interest" description="Disordered" evidence="12">
    <location>
        <begin position="300"/>
        <end position="401"/>
    </location>
</feature>
<evidence type="ECO:0000259" key="14">
    <source>
        <dbReference type="Pfam" id="PF02163"/>
    </source>
</evidence>
<keyword evidence="11 13" id="KW-0472">Membrane</keyword>
<organism evidence="15">
    <name type="scientific">Noctiluca scintillans</name>
    <name type="common">Sea sparkle</name>
    <name type="synonym">Red tide dinoflagellate</name>
    <dbReference type="NCBI Taxonomy" id="2966"/>
    <lineage>
        <taxon>Eukaryota</taxon>
        <taxon>Sar</taxon>
        <taxon>Alveolata</taxon>
        <taxon>Dinophyceae</taxon>
        <taxon>Noctilucales</taxon>
        <taxon>Noctilucaceae</taxon>
        <taxon>Noctiluca</taxon>
    </lineage>
</organism>
<proteinExistence type="inferred from homology"/>
<evidence type="ECO:0000256" key="2">
    <source>
        <dbReference type="ARBA" id="ARBA00004141"/>
    </source>
</evidence>
<evidence type="ECO:0000256" key="13">
    <source>
        <dbReference type="SAM" id="Phobius"/>
    </source>
</evidence>
<dbReference type="InterPro" id="IPR008915">
    <property type="entry name" value="Peptidase_M50"/>
</dbReference>
<dbReference type="GO" id="GO:0016020">
    <property type="term" value="C:membrane"/>
    <property type="evidence" value="ECO:0007669"/>
    <property type="project" value="UniProtKB-SubCell"/>
</dbReference>
<feature type="transmembrane region" description="Helical" evidence="13">
    <location>
        <begin position="118"/>
        <end position="146"/>
    </location>
</feature>
<dbReference type="PANTHER" id="PTHR39188">
    <property type="entry name" value="MEMBRANE-ASSOCIATED ZINC METALLOPROTEASE M50B"/>
    <property type="match status" value="1"/>
</dbReference>
<comment type="subcellular location">
    <subcellularLocation>
        <location evidence="2">Membrane</location>
        <topology evidence="2">Multi-pass membrane protein</topology>
    </subcellularLocation>
</comment>
<evidence type="ECO:0000256" key="10">
    <source>
        <dbReference type="ARBA" id="ARBA00023049"/>
    </source>
</evidence>
<dbReference type="AlphaFoldDB" id="A0A7S1AYC8"/>
<feature type="compositionally biased region" description="Basic and acidic residues" evidence="12">
    <location>
        <begin position="371"/>
        <end position="401"/>
    </location>
</feature>
<keyword evidence="10" id="KW-0482">Metalloprotease</keyword>
<evidence type="ECO:0000256" key="9">
    <source>
        <dbReference type="ARBA" id="ARBA00022989"/>
    </source>
</evidence>
<accession>A0A7S1AYC8</accession>
<sequence>MRGLGATGAQQSNDCAFEAGELSGAPLRVSWYLVIMFVYQLFDALGRHGVPLWFRIAQVTGNEALLLLTVLCHEMGHGTMARKLGGEIKQVLLWPFGGICFTTRAGNRTSHQKLVDDLWIVGAGPATHFPMAGAWLVLLFGVRFAWGLDTSWEALWHSRNQCYSPVHSHCINSLVSLLLHGFLVQAIMLNVVLFLFNVFFPMYPMDGAKLIVCSLQLFCGASARCAANVLIFTSGPLAVLFIAHSLWSLKNGGGSMMPGIAAYMGIMCLSETWKIYKLRQEQRLHAHPLFETARSDVRDVSDGSSVTRRLNDSDHDDENPRGGASRSAPKDSGVQFTDLKPFSGAGQTLGASPSGPSGPTSASRSAWLSRIEADTATRGKSVRQLEEEQAERARLARVTDY</sequence>